<dbReference type="GO" id="GO:0015629">
    <property type="term" value="C:actin cytoskeleton"/>
    <property type="evidence" value="ECO:0007669"/>
    <property type="project" value="TreeGrafter"/>
</dbReference>
<dbReference type="GO" id="GO:0007015">
    <property type="term" value="P:actin filament organization"/>
    <property type="evidence" value="ECO:0007669"/>
    <property type="project" value="TreeGrafter"/>
</dbReference>
<organism evidence="4 5">
    <name type="scientific">Littorina saxatilis</name>
    <dbReference type="NCBI Taxonomy" id="31220"/>
    <lineage>
        <taxon>Eukaryota</taxon>
        <taxon>Metazoa</taxon>
        <taxon>Spiralia</taxon>
        <taxon>Lophotrochozoa</taxon>
        <taxon>Mollusca</taxon>
        <taxon>Gastropoda</taxon>
        <taxon>Caenogastropoda</taxon>
        <taxon>Littorinimorpha</taxon>
        <taxon>Littorinoidea</taxon>
        <taxon>Littorinidae</taxon>
        <taxon>Littorina</taxon>
    </lineage>
</organism>
<dbReference type="PROSITE" id="PS51122">
    <property type="entry name" value="CALPONIN_2"/>
    <property type="match status" value="1"/>
</dbReference>
<dbReference type="InterPro" id="IPR000557">
    <property type="entry name" value="Calponin_repeat"/>
</dbReference>
<dbReference type="InterPro" id="IPR001715">
    <property type="entry name" value="CH_dom"/>
</dbReference>
<dbReference type="SUPFAM" id="SSF47576">
    <property type="entry name" value="Calponin-homology domain, CH-domain"/>
    <property type="match status" value="1"/>
</dbReference>
<comment type="similarity">
    <text evidence="1 2">Belongs to the calponin family.</text>
</comment>
<feature type="domain" description="Calponin-homology (CH)" evidence="3">
    <location>
        <begin position="25"/>
        <end position="150"/>
    </location>
</feature>
<protein>
    <recommendedName>
        <fullName evidence="2">Transgelin</fullName>
    </recommendedName>
</protein>
<accession>A0AAN9BNM6</accession>
<dbReference type="InterPro" id="IPR036872">
    <property type="entry name" value="CH_dom_sf"/>
</dbReference>
<reference evidence="4 5" key="1">
    <citation type="submission" date="2024-02" db="EMBL/GenBank/DDBJ databases">
        <title>Chromosome-scale genome assembly of the rough periwinkle Littorina saxatilis.</title>
        <authorList>
            <person name="De Jode A."/>
            <person name="Faria R."/>
            <person name="Formenti G."/>
            <person name="Sims Y."/>
            <person name="Smith T.P."/>
            <person name="Tracey A."/>
            <person name="Wood J.M.D."/>
            <person name="Zagrodzka Z.B."/>
            <person name="Johannesson K."/>
            <person name="Butlin R.K."/>
            <person name="Leder E.H."/>
        </authorList>
    </citation>
    <scope>NUCLEOTIDE SEQUENCE [LARGE SCALE GENOMIC DNA]</scope>
    <source>
        <strain evidence="4">Snail1</strain>
        <tissue evidence="4">Muscle</tissue>
    </source>
</reference>
<evidence type="ECO:0000259" key="3">
    <source>
        <dbReference type="PROSITE" id="PS50021"/>
    </source>
</evidence>
<evidence type="ECO:0000256" key="1">
    <source>
        <dbReference type="ARBA" id="ARBA00009631"/>
    </source>
</evidence>
<dbReference type="AlphaFoldDB" id="A0AAN9BNM6"/>
<dbReference type="SMART" id="SM00033">
    <property type="entry name" value="CH"/>
    <property type="match status" value="1"/>
</dbReference>
<evidence type="ECO:0000256" key="2">
    <source>
        <dbReference type="RuleBase" id="RU361224"/>
    </source>
</evidence>
<dbReference type="PROSITE" id="PS50021">
    <property type="entry name" value="CH"/>
    <property type="match status" value="1"/>
</dbReference>
<dbReference type="Gene3D" id="1.10.418.10">
    <property type="entry name" value="Calponin-like domain"/>
    <property type="match status" value="1"/>
</dbReference>
<dbReference type="EMBL" id="JBAMIC010000004">
    <property type="protein sequence ID" value="KAK7108822.1"/>
    <property type="molecule type" value="Genomic_DNA"/>
</dbReference>
<dbReference type="Pfam" id="PF00307">
    <property type="entry name" value="CH"/>
    <property type="match status" value="1"/>
</dbReference>
<dbReference type="PRINTS" id="PR00888">
    <property type="entry name" value="SM22CALPONIN"/>
</dbReference>
<dbReference type="PROSITE" id="PS01052">
    <property type="entry name" value="CALPONIN_1"/>
    <property type="match status" value="1"/>
</dbReference>
<dbReference type="Proteomes" id="UP001374579">
    <property type="component" value="Unassembled WGS sequence"/>
</dbReference>
<dbReference type="PANTHER" id="PTHR47385:SF14">
    <property type="entry name" value="TRANSGELIN"/>
    <property type="match status" value="1"/>
</dbReference>
<keyword evidence="5" id="KW-1185">Reference proteome</keyword>
<sequence length="210" mass="23989">MSGLRAPKAGSNREVQGKVDASFDPVDAKFCLEWIKSVTGQQFRIEESNERYKVMENFYQTLKDGKLLCLVLNAFLPDHMKLDLRSKTFQDTNNLAFAAARERERIEIFTQKIQEFGVPEVDCFPIDCLYERTNLNKVIACIRAFGIEVESHPSYNGNKVWPPKSQPNVRHFSEEQLRAGQNVISLQYGSNKGASQAGMNFGKKRMIMKE</sequence>
<dbReference type="Pfam" id="PF00402">
    <property type="entry name" value="Calponin"/>
    <property type="match status" value="1"/>
</dbReference>
<evidence type="ECO:0000313" key="5">
    <source>
        <dbReference type="Proteomes" id="UP001374579"/>
    </source>
</evidence>
<name>A0AAN9BNM6_9CAEN</name>
<proteinExistence type="inferred from homology"/>
<gene>
    <name evidence="4" type="ORF">V1264_016487</name>
</gene>
<dbReference type="PANTHER" id="PTHR47385">
    <property type="entry name" value="CALPONIN"/>
    <property type="match status" value="1"/>
</dbReference>
<dbReference type="InterPro" id="IPR050606">
    <property type="entry name" value="Calponin-like"/>
</dbReference>
<evidence type="ECO:0000313" key="4">
    <source>
        <dbReference type="EMBL" id="KAK7108822.1"/>
    </source>
</evidence>
<dbReference type="GO" id="GO:0051015">
    <property type="term" value="F:actin filament binding"/>
    <property type="evidence" value="ECO:0007669"/>
    <property type="project" value="TreeGrafter"/>
</dbReference>
<dbReference type="InterPro" id="IPR003096">
    <property type="entry name" value="SM22_calponin"/>
</dbReference>
<comment type="caution">
    <text evidence="4">The sequence shown here is derived from an EMBL/GenBank/DDBJ whole genome shotgun (WGS) entry which is preliminary data.</text>
</comment>